<evidence type="ECO:0000256" key="2">
    <source>
        <dbReference type="ARBA" id="ARBA00004141"/>
    </source>
</evidence>
<evidence type="ECO:0000256" key="12">
    <source>
        <dbReference type="SAM" id="Phobius"/>
    </source>
</evidence>
<feature type="transmembrane region" description="Helical" evidence="12">
    <location>
        <begin position="118"/>
        <end position="142"/>
    </location>
</feature>
<evidence type="ECO:0000256" key="7">
    <source>
        <dbReference type="ARBA" id="ARBA00022982"/>
    </source>
</evidence>
<feature type="transmembrane region" description="Helical" evidence="12">
    <location>
        <begin position="162"/>
        <end position="182"/>
    </location>
</feature>
<gene>
    <name evidence="14" type="ORF">RN001_000079</name>
</gene>
<keyword evidence="8 12" id="KW-1133">Transmembrane helix</keyword>
<evidence type="ECO:0000256" key="8">
    <source>
        <dbReference type="ARBA" id="ARBA00022989"/>
    </source>
</evidence>
<evidence type="ECO:0000256" key="4">
    <source>
        <dbReference type="ARBA" id="ARBA00022617"/>
    </source>
</evidence>
<name>A0AAN7PEV2_9COLE</name>
<keyword evidence="9" id="KW-0408">Iron</keyword>
<dbReference type="Proteomes" id="UP001353858">
    <property type="component" value="Unassembled WGS sequence"/>
</dbReference>
<dbReference type="InterPro" id="IPR045150">
    <property type="entry name" value="CYB561D1/2"/>
</dbReference>
<evidence type="ECO:0000256" key="3">
    <source>
        <dbReference type="ARBA" id="ARBA00022448"/>
    </source>
</evidence>
<evidence type="ECO:0000256" key="6">
    <source>
        <dbReference type="ARBA" id="ARBA00022723"/>
    </source>
</evidence>
<keyword evidence="5 12" id="KW-0812">Transmembrane</keyword>
<comment type="caution">
    <text evidence="14">The sequence shown here is derived from an EMBL/GenBank/DDBJ whole genome shotgun (WGS) entry which is preliminary data.</text>
</comment>
<sequence length="225" mass="25326">MNSASLDTVVQILQWVLNTIFHQCVAVLACYMIWIPIENYSKPFAWHVILCTLGIFPITAEALILFFPSNVWSQEIDRKQKHWIHAILISLGMIFEIAGVSIGIYSKSTNPNAVHFRSAHAILGLLAIIFIVLTVVCGLISFNSQKFKTWAPSVWLKLGHNILGQTTYIFCVIALCLGLFTNYFSIYTSESSRIVATVFTVIIALWSLVCAWISTYHQIIAVRTL</sequence>
<keyword evidence="15" id="KW-1185">Reference proteome</keyword>
<feature type="transmembrane region" description="Helical" evidence="12">
    <location>
        <begin position="83"/>
        <end position="106"/>
    </location>
</feature>
<feature type="domain" description="Cytochrome b561" evidence="13">
    <location>
        <begin position="16"/>
        <end position="215"/>
    </location>
</feature>
<dbReference type="Pfam" id="PF03188">
    <property type="entry name" value="Cytochrom_B561"/>
    <property type="match status" value="1"/>
</dbReference>
<dbReference type="SMART" id="SM00665">
    <property type="entry name" value="B561"/>
    <property type="match status" value="1"/>
</dbReference>
<proteinExistence type="predicted"/>
<keyword evidence="4" id="KW-0349">Heme</keyword>
<reference evidence="15" key="1">
    <citation type="submission" date="2023-01" db="EMBL/GenBank/DDBJ databases">
        <title>Key to firefly adult light organ development and bioluminescence: homeobox transcription factors regulate luciferase expression and transportation to peroxisome.</title>
        <authorList>
            <person name="Fu X."/>
        </authorList>
    </citation>
    <scope>NUCLEOTIDE SEQUENCE [LARGE SCALE GENOMIC DNA]</scope>
</reference>
<comment type="subcellular location">
    <subcellularLocation>
        <location evidence="2">Membrane</location>
        <topology evidence="2">Multi-pass membrane protein</topology>
    </subcellularLocation>
</comment>
<dbReference type="GO" id="GO:0046872">
    <property type="term" value="F:metal ion binding"/>
    <property type="evidence" value="ECO:0007669"/>
    <property type="project" value="UniProtKB-KW"/>
</dbReference>
<dbReference type="EC" id="7.2.1.3" evidence="11"/>
<protein>
    <recommendedName>
        <fullName evidence="11">ascorbate ferrireductase (transmembrane)</fullName>
        <ecNumber evidence="11">7.2.1.3</ecNumber>
    </recommendedName>
</protein>
<dbReference type="GO" id="GO:0140571">
    <property type="term" value="F:transmembrane ascorbate ferrireductase activity"/>
    <property type="evidence" value="ECO:0007669"/>
    <property type="project" value="UniProtKB-EC"/>
</dbReference>
<evidence type="ECO:0000256" key="1">
    <source>
        <dbReference type="ARBA" id="ARBA00001970"/>
    </source>
</evidence>
<dbReference type="GO" id="GO:0016020">
    <property type="term" value="C:membrane"/>
    <property type="evidence" value="ECO:0007669"/>
    <property type="project" value="UniProtKB-SubCell"/>
</dbReference>
<keyword evidence="7" id="KW-0249">Electron transport</keyword>
<evidence type="ECO:0000259" key="13">
    <source>
        <dbReference type="PROSITE" id="PS50939"/>
    </source>
</evidence>
<feature type="transmembrane region" description="Helical" evidence="12">
    <location>
        <begin position="194"/>
        <end position="215"/>
    </location>
</feature>
<evidence type="ECO:0000256" key="10">
    <source>
        <dbReference type="ARBA" id="ARBA00023136"/>
    </source>
</evidence>
<dbReference type="GO" id="GO:0140575">
    <property type="term" value="F:transmembrane monodehydroascorbate reductase activity"/>
    <property type="evidence" value="ECO:0007669"/>
    <property type="project" value="InterPro"/>
</dbReference>
<comment type="cofactor">
    <cofactor evidence="1">
        <name>heme b</name>
        <dbReference type="ChEBI" id="CHEBI:60344"/>
    </cofactor>
</comment>
<evidence type="ECO:0000313" key="15">
    <source>
        <dbReference type="Proteomes" id="UP001353858"/>
    </source>
</evidence>
<evidence type="ECO:0000256" key="5">
    <source>
        <dbReference type="ARBA" id="ARBA00022692"/>
    </source>
</evidence>
<evidence type="ECO:0000313" key="14">
    <source>
        <dbReference type="EMBL" id="KAK4883808.1"/>
    </source>
</evidence>
<organism evidence="14 15">
    <name type="scientific">Aquatica leii</name>
    <dbReference type="NCBI Taxonomy" id="1421715"/>
    <lineage>
        <taxon>Eukaryota</taxon>
        <taxon>Metazoa</taxon>
        <taxon>Ecdysozoa</taxon>
        <taxon>Arthropoda</taxon>
        <taxon>Hexapoda</taxon>
        <taxon>Insecta</taxon>
        <taxon>Pterygota</taxon>
        <taxon>Neoptera</taxon>
        <taxon>Endopterygota</taxon>
        <taxon>Coleoptera</taxon>
        <taxon>Polyphaga</taxon>
        <taxon>Elateriformia</taxon>
        <taxon>Elateroidea</taxon>
        <taxon>Lampyridae</taxon>
        <taxon>Luciolinae</taxon>
        <taxon>Aquatica</taxon>
    </lineage>
</organism>
<dbReference type="PANTHER" id="PTHR15422">
    <property type="entry name" value="OS05G0565100 PROTEIN"/>
    <property type="match status" value="1"/>
</dbReference>
<evidence type="ECO:0000256" key="9">
    <source>
        <dbReference type="ARBA" id="ARBA00023004"/>
    </source>
</evidence>
<dbReference type="InterPro" id="IPR006593">
    <property type="entry name" value="Cyt_b561/ferric_Rdtase_TM"/>
</dbReference>
<dbReference type="Gene3D" id="1.20.120.1770">
    <property type="match status" value="1"/>
</dbReference>
<keyword evidence="6" id="KW-0479">Metal-binding</keyword>
<dbReference type="AlphaFoldDB" id="A0AAN7PEV2"/>
<accession>A0AAN7PEV2</accession>
<dbReference type="EMBL" id="JARPUR010000001">
    <property type="protein sequence ID" value="KAK4883808.1"/>
    <property type="molecule type" value="Genomic_DNA"/>
</dbReference>
<dbReference type="PANTHER" id="PTHR15422:SF43">
    <property type="entry name" value="ASCORBATE FERRIREDUCTASE (TRANSMEMBRANE)"/>
    <property type="match status" value="1"/>
</dbReference>
<keyword evidence="3" id="KW-0813">Transport</keyword>
<feature type="transmembrane region" description="Helical" evidence="12">
    <location>
        <begin position="46"/>
        <end position="67"/>
    </location>
</feature>
<keyword evidence="10 12" id="KW-0472">Membrane</keyword>
<evidence type="ECO:0000256" key="11">
    <source>
        <dbReference type="ARBA" id="ARBA00024225"/>
    </source>
</evidence>
<feature type="transmembrane region" description="Helical" evidence="12">
    <location>
        <begin position="12"/>
        <end position="34"/>
    </location>
</feature>
<dbReference type="PROSITE" id="PS50939">
    <property type="entry name" value="CYTOCHROME_B561"/>
    <property type="match status" value="1"/>
</dbReference>